<comment type="caution">
    <text evidence="1">The sequence shown here is derived from an EMBL/GenBank/DDBJ whole genome shotgun (WGS) entry which is preliminary data.</text>
</comment>
<gene>
    <name evidence="1" type="ORF">MENTE1834_LOCUS22875</name>
</gene>
<evidence type="ECO:0000313" key="1">
    <source>
        <dbReference type="EMBL" id="CAK5076035.1"/>
    </source>
</evidence>
<sequence>MGRPSANYPRLLKIEMPTKIGAQMLIRNRGRLREHAQFKNVRLRESLSSAGLKAKKELEEECKAERTRTGLDYIIYAGKVIKRDEIPNFRKI</sequence>
<accession>A0ACB0ZAN8</accession>
<name>A0ACB0ZAN8_MELEN</name>
<protein>
    <submittedName>
        <fullName evidence="1">Uncharacterized protein</fullName>
    </submittedName>
</protein>
<reference evidence="1" key="1">
    <citation type="submission" date="2023-11" db="EMBL/GenBank/DDBJ databases">
        <authorList>
            <person name="Poullet M."/>
        </authorList>
    </citation>
    <scope>NUCLEOTIDE SEQUENCE</scope>
    <source>
        <strain evidence="1">E1834</strain>
    </source>
</reference>
<evidence type="ECO:0000313" key="2">
    <source>
        <dbReference type="Proteomes" id="UP001497535"/>
    </source>
</evidence>
<organism evidence="1 2">
    <name type="scientific">Meloidogyne enterolobii</name>
    <name type="common">Root-knot nematode worm</name>
    <name type="synonym">Meloidogyne mayaguensis</name>
    <dbReference type="NCBI Taxonomy" id="390850"/>
    <lineage>
        <taxon>Eukaryota</taxon>
        <taxon>Metazoa</taxon>
        <taxon>Ecdysozoa</taxon>
        <taxon>Nematoda</taxon>
        <taxon>Chromadorea</taxon>
        <taxon>Rhabditida</taxon>
        <taxon>Tylenchina</taxon>
        <taxon>Tylenchomorpha</taxon>
        <taxon>Tylenchoidea</taxon>
        <taxon>Meloidogynidae</taxon>
        <taxon>Meloidogyninae</taxon>
        <taxon>Meloidogyne</taxon>
    </lineage>
</organism>
<proteinExistence type="predicted"/>
<keyword evidence="2" id="KW-1185">Reference proteome</keyword>
<dbReference type="Proteomes" id="UP001497535">
    <property type="component" value="Unassembled WGS sequence"/>
</dbReference>
<dbReference type="EMBL" id="CAVMJV010000029">
    <property type="protein sequence ID" value="CAK5076035.1"/>
    <property type="molecule type" value="Genomic_DNA"/>
</dbReference>